<gene>
    <name evidence="1" type="ORF">FYJ78_02170</name>
</gene>
<comment type="caution">
    <text evidence="1">The sequence shown here is derived from an EMBL/GenBank/DDBJ whole genome shotgun (WGS) entry which is preliminary data.</text>
</comment>
<dbReference type="PROSITE" id="PS51257">
    <property type="entry name" value="PROKAR_LIPOPROTEIN"/>
    <property type="match status" value="1"/>
</dbReference>
<dbReference type="SUPFAM" id="SSF88713">
    <property type="entry name" value="Glycoside hydrolase/deacetylase"/>
    <property type="match status" value="1"/>
</dbReference>
<protein>
    <submittedName>
        <fullName evidence="1">DUF2194 domain-containing protein</fullName>
    </submittedName>
</protein>
<accession>A0A6I2UUQ0</accession>
<keyword evidence="2" id="KW-1185">Reference proteome</keyword>
<dbReference type="CDD" id="cd10924">
    <property type="entry name" value="CE4_COG4878"/>
    <property type="match status" value="1"/>
</dbReference>
<dbReference type="AlphaFoldDB" id="A0A6I2UUQ0"/>
<name>A0A6I2UUQ0_9FIRM</name>
<sequence>MNKREILLVFALVLLLGCFFQFSRMDGFLHLFPLNGRTQLADGAYQGEPVDVGREKFLILYDPRDVGSVFARHRLTELLNRQKKEAVSASVYDEEVKPDSSYRGVLVATGRLDRVAALPELRQYVADGGTAAVLMRLERGGDGIWPDAELLNEMGIASLGNETEVRGIRLQTDFLFGGKGVSFGEGSVYFTSCTQAVLTEDTVPDICSEDGMPLVWQHAVGAGRYLVYNGTVRDDKTNAGILTAMLAHCGQDGIYPVLGTKLFFIDDFPSPVPEGTDPKIYDEMHLTTEDFYRERWWPFMRQCAESFGLKYTGLIIESYGDQVKGPFAPPAGRRDRDNFIRYSRELLDMGGELGLHGYNHQSLAPVGYNQGDLGYIPWESQEDMIESLQELRRYVRDIYPSYSFRSYVPPSDILSPEGLEAVRTAFPEIRVFSSLFDGAAADRAYITDYSRREDGTFEIPRTTAGYIPSGQNRYEQISVINYIGSFSHFVHPDELFYEESQSYSWAMMEQGLRDFLTDLNQRYGWLRPVTDSECAEYLADYLDMDYRVIRYADHLELYCWNYRHPLRFILRTGKEIDHASGAVYQRVGEDCYMIEIQEPKAELYWKEAD</sequence>
<organism evidence="1 2">
    <name type="scientific">Selenomonas montiformis</name>
    <dbReference type="NCBI Taxonomy" id="2652285"/>
    <lineage>
        <taxon>Bacteria</taxon>
        <taxon>Bacillati</taxon>
        <taxon>Bacillota</taxon>
        <taxon>Negativicutes</taxon>
        <taxon>Selenomonadales</taxon>
        <taxon>Selenomonadaceae</taxon>
        <taxon>Selenomonas</taxon>
    </lineage>
</organism>
<dbReference type="Pfam" id="PF09960">
    <property type="entry name" value="DUF2194"/>
    <property type="match status" value="2"/>
</dbReference>
<proteinExistence type="predicted"/>
<dbReference type="Proteomes" id="UP000430222">
    <property type="component" value="Unassembled WGS sequence"/>
</dbReference>
<dbReference type="InterPro" id="IPR011330">
    <property type="entry name" value="Glyco_hydro/deAcase_b/a-brl"/>
</dbReference>
<dbReference type="EMBL" id="VUNL01000002">
    <property type="protein sequence ID" value="MSV24009.1"/>
    <property type="molecule type" value="Genomic_DNA"/>
</dbReference>
<dbReference type="GO" id="GO:0005975">
    <property type="term" value="P:carbohydrate metabolic process"/>
    <property type="evidence" value="ECO:0007669"/>
    <property type="project" value="InterPro"/>
</dbReference>
<evidence type="ECO:0000313" key="1">
    <source>
        <dbReference type="EMBL" id="MSV24009.1"/>
    </source>
</evidence>
<dbReference type="RefSeq" id="WP_154619744.1">
    <property type="nucleotide sequence ID" value="NZ_VUNL01000002.1"/>
</dbReference>
<dbReference type="InterPro" id="IPR018695">
    <property type="entry name" value="DUF2194"/>
</dbReference>
<reference evidence="1 2" key="1">
    <citation type="submission" date="2019-08" db="EMBL/GenBank/DDBJ databases">
        <title>In-depth cultivation of the pig gut microbiome towards novel bacterial diversity and tailored functional studies.</title>
        <authorList>
            <person name="Wylensek D."/>
            <person name="Hitch T.C.A."/>
            <person name="Clavel T."/>
        </authorList>
    </citation>
    <scope>NUCLEOTIDE SEQUENCE [LARGE SCALE GENOMIC DNA]</scope>
    <source>
        <strain evidence="2">WCA-380-WT-3B3</strain>
    </source>
</reference>
<dbReference type="Gene3D" id="3.20.20.370">
    <property type="entry name" value="Glycoside hydrolase/deacetylase"/>
    <property type="match status" value="1"/>
</dbReference>
<evidence type="ECO:0000313" key="2">
    <source>
        <dbReference type="Proteomes" id="UP000430222"/>
    </source>
</evidence>